<reference evidence="2 3" key="1">
    <citation type="journal article" date="2018" name="Mol. Plant">
        <title>The genome of Artemisia annua provides insight into the evolution of Asteraceae family and artemisinin biosynthesis.</title>
        <authorList>
            <person name="Shen Q."/>
            <person name="Zhang L."/>
            <person name="Liao Z."/>
            <person name="Wang S."/>
            <person name="Yan T."/>
            <person name="Shi P."/>
            <person name="Liu M."/>
            <person name="Fu X."/>
            <person name="Pan Q."/>
            <person name="Wang Y."/>
            <person name="Lv Z."/>
            <person name="Lu X."/>
            <person name="Zhang F."/>
            <person name="Jiang W."/>
            <person name="Ma Y."/>
            <person name="Chen M."/>
            <person name="Hao X."/>
            <person name="Li L."/>
            <person name="Tang Y."/>
            <person name="Lv G."/>
            <person name="Zhou Y."/>
            <person name="Sun X."/>
            <person name="Brodelius P.E."/>
            <person name="Rose J.K.C."/>
            <person name="Tang K."/>
        </authorList>
    </citation>
    <scope>NUCLEOTIDE SEQUENCE [LARGE SCALE GENOMIC DNA]</scope>
    <source>
        <strain evidence="3">cv. Huhao1</strain>
        <tissue evidence="2">Leaf</tissue>
    </source>
</reference>
<keyword evidence="3" id="KW-1185">Reference proteome</keyword>
<keyword evidence="2" id="KW-0548">Nucleotidyltransferase</keyword>
<gene>
    <name evidence="2" type="ORF">CTI12_AA361050</name>
</gene>
<dbReference type="AlphaFoldDB" id="A0A2U1MND0"/>
<feature type="domain" description="Reverse transcriptase zinc-binding" evidence="1">
    <location>
        <begin position="190"/>
        <end position="275"/>
    </location>
</feature>
<dbReference type="PANTHER" id="PTHR36617:SF5">
    <property type="entry name" value="OS05G0421675 PROTEIN"/>
    <property type="match status" value="1"/>
</dbReference>
<sequence>MVMKENVAEEEAKEEVDRLEVVMETRSLTEEEEWIYAECNLWCEVVEACHITNRSWDFLPVRNNLSGVWSSIVKVLNRTVVAGLPLRRFFKGKVGNGDNISFWIDPWLLNIPLKDVCPNLFRVESEKRCKVSDRLKLLDSGLDRVWNWKRMVMGVETISEWEILSSLLDAAVLSRAKDSWSWIGIGNGVFSVKAVRNLMFDDFDISNTTVFEWSNWLPNKCNIFGWRAEMGRIPTASALRYRNIQVADASCVLCGDVEESVDHLFTGCIFSARIWQLISSWCKVQNFFAFSFKDLLDSRNFVGLSGKAKDIFYGIIIVGCWCIWRARNLQKFQNKHAKVEETIGEIKSLGFLWAKNRAKIPSLNWDLWCKFVIM</sequence>
<name>A0A2U1MND0_ARTAN</name>
<keyword evidence="2" id="KW-0808">Transferase</keyword>
<dbReference type="InterPro" id="IPR026960">
    <property type="entry name" value="RVT-Znf"/>
</dbReference>
<organism evidence="2 3">
    <name type="scientific">Artemisia annua</name>
    <name type="common">Sweet wormwood</name>
    <dbReference type="NCBI Taxonomy" id="35608"/>
    <lineage>
        <taxon>Eukaryota</taxon>
        <taxon>Viridiplantae</taxon>
        <taxon>Streptophyta</taxon>
        <taxon>Embryophyta</taxon>
        <taxon>Tracheophyta</taxon>
        <taxon>Spermatophyta</taxon>
        <taxon>Magnoliopsida</taxon>
        <taxon>eudicotyledons</taxon>
        <taxon>Gunneridae</taxon>
        <taxon>Pentapetalae</taxon>
        <taxon>asterids</taxon>
        <taxon>campanulids</taxon>
        <taxon>Asterales</taxon>
        <taxon>Asteraceae</taxon>
        <taxon>Asteroideae</taxon>
        <taxon>Anthemideae</taxon>
        <taxon>Artemisiinae</taxon>
        <taxon>Artemisia</taxon>
    </lineage>
</organism>
<evidence type="ECO:0000313" key="2">
    <source>
        <dbReference type="EMBL" id="PWA62724.1"/>
    </source>
</evidence>
<evidence type="ECO:0000313" key="3">
    <source>
        <dbReference type="Proteomes" id="UP000245207"/>
    </source>
</evidence>
<dbReference type="Pfam" id="PF13966">
    <property type="entry name" value="zf-RVT"/>
    <property type="match status" value="1"/>
</dbReference>
<protein>
    <submittedName>
        <fullName evidence="2">RNA-directed DNA polymerase, eukaryota</fullName>
    </submittedName>
</protein>
<accession>A0A2U1MND0</accession>
<keyword evidence="2" id="KW-0695">RNA-directed DNA polymerase</keyword>
<dbReference type="PANTHER" id="PTHR36617">
    <property type="entry name" value="PROTEIN, PUTATIVE-RELATED"/>
    <property type="match status" value="1"/>
</dbReference>
<dbReference type="EMBL" id="PKPP01004804">
    <property type="protein sequence ID" value="PWA62724.1"/>
    <property type="molecule type" value="Genomic_DNA"/>
</dbReference>
<dbReference type="OrthoDB" id="1937542at2759"/>
<proteinExistence type="predicted"/>
<comment type="caution">
    <text evidence="2">The sequence shown here is derived from an EMBL/GenBank/DDBJ whole genome shotgun (WGS) entry which is preliminary data.</text>
</comment>
<dbReference type="Proteomes" id="UP000245207">
    <property type="component" value="Unassembled WGS sequence"/>
</dbReference>
<evidence type="ECO:0000259" key="1">
    <source>
        <dbReference type="Pfam" id="PF13966"/>
    </source>
</evidence>
<dbReference type="GO" id="GO:0003964">
    <property type="term" value="F:RNA-directed DNA polymerase activity"/>
    <property type="evidence" value="ECO:0007669"/>
    <property type="project" value="UniProtKB-KW"/>
</dbReference>
<dbReference type="STRING" id="35608.A0A2U1MND0"/>